<protein>
    <submittedName>
        <fullName evidence="3">TMV resistance protein N</fullName>
    </submittedName>
</protein>
<dbReference type="AlphaFoldDB" id="A0A6A1W0N3"/>
<reference evidence="3 4" key="2">
    <citation type="journal article" date="2019" name="Plant Biotechnol. J.">
        <title>The red bayberry genome and genetic basis of sex determination.</title>
        <authorList>
            <person name="Jia H.M."/>
            <person name="Jia H.J."/>
            <person name="Cai Q.L."/>
            <person name="Wang Y."/>
            <person name="Zhao H.B."/>
            <person name="Yang W.F."/>
            <person name="Wang G.Y."/>
            <person name="Li Y.H."/>
            <person name="Zhan D.L."/>
            <person name="Shen Y.T."/>
            <person name="Niu Q.F."/>
            <person name="Chang L."/>
            <person name="Qiu J."/>
            <person name="Zhao L."/>
            <person name="Xie H.B."/>
            <person name="Fu W.Y."/>
            <person name="Jin J."/>
            <person name="Li X.W."/>
            <person name="Jiao Y."/>
            <person name="Zhou C.C."/>
            <person name="Tu T."/>
            <person name="Chai C.Y."/>
            <person name="Gao J.L."/>
            <person name="Fan L.J."/>
            <person name="van de Weg E."/>
            <person name="Wang J.Y."/>
            <person name="Gao Z.S."/>
        </authorList>
    </citation>
    <scope>NUCLEOTIDE SEQUENCE [LARGE SCALE GENOMIC DNA]</scope>
    <source>
        <tissue evidence="3">Leaves</tissue>
    </source>
</reference>
<feature type="compositionally biased region" description="Acidic residues" evidence="1">
    <location>
        <begin position="263"/>
        <end position="276"/>
    </location>
</feature>
<dbReference type="Gene3D" id="3.80.10.10">
    <property type="entry name" value="Ribonuclease Inhibitor"/>
    <property type="match status" value="1"/>
</dbReference>
<dbReference type="PANTHER" id="PTHR16083:SF65">
    <property type="entry name" value="DISEASE RESISTANCE PROTEIN RPP8-LIKE"/>
    <property type="match status" value="1"/>
</dbReference>
<evidence type="ECO:0000313" key="2">
    <source>
        <dbReference type="EMBL" id="KAB1217619.1"/>
    </source>
</evidence>
<evidence type="ECO:0000313" key="3">
    <source>
        <dbReference type="EMBL" id="KAB1217687.1"/>
    </source>
</evidence>
<gene>
    <name evidence="3" type="ORF">CJ030_MR3G012171</name>
    <name evidence="2" type="ORF">CJ030_MR3G012192</name>
</gene>
<accession>A0A6A1W0N3</accession>
<organism evidence="3 4">
    <name type="scientific">Morella rubra</name>
    <name type="common">Chinese bayberry</name>
    <dbReference type="NCBI Taxonomy" id="262757"/>
    <lineage>
        <taxon>Eukaryota</taxon>
        <taxon>Viridiplantae</taxon>
        <taxon>Streptophyta</taxon>
        <taxon>Embryophyta</taxon>
        <taxon>Tracheophyta</taxon>
        <taxon>Spermatophyta</taxon>
        <taxon>Magnoliopsida</taxon>
        <taxon>eudicotyledons</taxon>
        <taxon>Gunneridae</taxon>
        <taxon>Pentapetalae</taxon>
        <taxon>rosids</taxon>
        <taxon>fabids</taxon>
        <taxon>Fagales</taxon>
        <taxon>Myricaceae</taxon>
        <taxon>Morella</taxon>
    </lineage>
</organism>
<sequence length="307" mass="34302">MDFGNLPALEVLNLERNKFVRLPDSISRLSKLSSLILNECTSLQSISELPASLTELKAIECTSLERVSNLAKVREWNSISLLGCDKLVEIQGLEKLLYSITHTDRCYNVSYSFTKNILQSSTEPCRGFPFQRSVEILDTFSHQKIGSSISIHVPSLSKGRITGIAVCAVFAVKNETTPGYVIRSFELKSNFFHNQSQWFNACRERCSFTTVIPISSFKAGMESGTEIKVSFDFGEAFEVIKCGIRLNIYEPDITDDYGTEEEYADFDTPTDSEMEMECAKRGRDDSEAGSSNDWADADEGNCSSDVE</sequence>
<comment type="caution">
    <text evidence="3">The sequence shown here is derived from an EMBL/GenBank/DDBJ whole genome shotgun (WGS) entry which is preliminary data.</text>
</comment>
<feature type="region of interest" description="Disordered" evidence="1">
    <location>
        <begin position="263"/>
        <end position="307"/>
    </location>
</feature>
<dbReference type="EMBL" id="RXIC02000021">
    <property type="protein sequence ID" value="KAB1217687.1"/>
    <property type="molecule type" value="Genomic_DNA"/>
</dbReference>
<proteinExistence type="predicted"/>
<reference evidence="3" key="3">
    <citation type="submission" date="2019-09" db="EMBL/GenBank/DDBJ databases">
        <authorList>
            <person name="Gao Z."/>
        </authorList>
    </citation>
    <scope>NUCLEOTIDE SEQUENCE</scope>
    <source>
        <tissue evidence="3">Leaves</tissue>
    </source>
</reference>
<dbReference type="SUPFAM" id="SSF52058">
    <property type="entry name" value="L domain-like"/>
    <property type="match status" value="1"/>
</dbReference>
<dbReference type="OrthoDB" id="1936883at2759"/>
<dbReference type="EMBL" id="RXIC02000021">
    <property type="protein sequence ID" value="KAB1217619.1"/>
    <property type="molecule type" value="Genomic_DNA"/>
</dbReference>
<evidence type="ECO:0000256" key="1">
    <source>
        <dbReference type="SAM" id="MobiDB-lite"/>
    </source>
</evidence>
<name>A0A6A1W0N3_9ROSI</name>
<dbReference type="PANTHER" id="PTHR16083">
    <property type="entry name" value="LEUCINE RICH REPEAT CONTAINING PROTEIN"/>
    <property type="match status" value="1"/>
</dbReference>
<dbReference type="Proteomes" id="UP000516437">
    <property type="component" value="Chromosome 3"/>
</dbReference>
<dbReference type="InterPro" id="IPR032675">
    <property type="entry name" value="LRR_dom_sf"/>
</dbReference>
<evidence type="ECO:0000313" key="4">
    <source>
        <dbReference type="Proteomes" id="UP000516437"/>
    </source>
</evidence>
<reference evidence="3" key="1">
    <citation type="submission" date="2018-07" db="EMBL/GenBank/DDBJ databases">
        <authorList>
            <person name="Gao Z.-S."/>
            <person name="Jia H.-M."/>
            <person name="Jia H.-J."/>
            <person name="Cai Q.-L."/>
            <person name="Wang Y."/>
            <person name="Zhao H.-B."/>
        </authorList>
    </citation>
    <scope>NUCLEOTIDE SEQUENCE</scope>
    <source>
        <tissue evidence="3">Leaves</tissue>
    </source>
</reference>
<keyword evidence="4" id="KW-1185">Reference proteome</keyword>
<feature type="compositionally biased region" description="Basic and acidic residues" evidence="1">
    <location>
        <begin position="277"/>
        <end position="286"/>
    </location>
</feature>